<name>A0A0F4Z380_RASE3</name>
<dbReference type="Gene3D" id="3.40.50.150">
    <property type="entry name" value="Vaccinia Virus protein VP39"/>
    <property type="match status" value="1"/>
</dbReference>
<evidence type="ECO:0000313" key="2">
    <source>
        <dbReference type="Proteomes" id="UP000053958"/>
    </source>
</evidence>
<evidence type="ECO:0008006" key="3">
    <source>
        <dbReference type="Google" id="ProtNLM"/>
    </source>
</evidence>
<comment type="caution">
    <text evidence="1">The sequence shown here is derived from an EMBL/GenBank/DDBJ whole genome shotgun (WGS) entry which is preliminary data.</text>
</comment>
<dbReference type="InterPro" id="IPR029063">
    <property type="entry name" value="SAM-dependent_MTases_sf"/>
</dbReference>
<dbReference type="OrthoDB" id="2013972at2759"/>
<dbReference type="AlphaFoldDB" id="A0A0F4Z380"/>
<sequence length="267" mass="30692">MTESALSQTMKRNKIELTFSITYTGFVYEESFTLHQSKILSVFWTLEPVQEFGPLSLLTQVIGTDLSPIQPPWVPPNCVFEIDDFETPWLYRADFDFIHGRELEGCIANEDQLFSRAFEYLKPGGYFEIAGANPYFFSDNDTHKRAPSCQLLIENIHIAANKFGKSFDNVPLWKAKMEKAGFLDVKESIYKFPIGPWPKDPKLKEIGRFQQVQQIQVVESYTPALFSRVLGWTNAEIQALIAKAKKELKDPSLHLYVPIHFVYGRKP</sequence>
<reference evidence="1 2" key="1">
    <citation type="submission" date="2015-04" db="EMBL/GenBank/DDBJ databases">
        <authorList>
            <person name="Heijne W.H."/>
            <person name="Fedorova N.D."/>
            <person name="Nierman W.C."/>
            <person name="Vollebregt A.W."/>
            <person name="Zhao Z."/>
            <person name="Wu L."/>
            <person name="Kumar M."/>
            <person name="Stam H."/>
            <person name="van den Berg M.A."/>
            <person name="Pel H.J."/>
        </authorList>
    </citation>
    <scope>NUCLEOTIDE SEQUENCE [LARGE SCALE GENOMIC DNA]</scope>
    <source>
        <strain evidence="1 2">CBS 393.64</strain>
    </source>
</reference>
<keyword evidence="2" id="KW-1185">Reference proteome</keyword>
<dbReference type="EMBL" id="LASV01000039">
    <property type="protein sequence ID" value="KKA24989.1"/>
    <property type="molecule type" value="Genomic_DNA"/>
</dbReference>
<protein>
    <recommendedName>
        <fullName evidence="3">UMTA methyltransferase family protein</fullName>
    </recommendedName>
</protein>
<proteinExistence type="predicted"/>
<dbReference type="Proteomes" id="UP000053958">
    <property type="component" value="Unassembled WGS sequence"/>
</dbReference>
<dbReference type="Pfam" id="PF13489">
    <property type="entry name" value="Methyltransf_23"/>
    <property type="match status" value="1"/>
</dbReference>
<dbReference type="CDD" id="cd02440">
    <property type="entry name" value="AdoMet_MTases"/>
    <property type="match status" value="1"/>
</dbReference>
<organism evidence="1 2">
    <name type="scientific">Rasamsonia emersonii (strain ATCC 16479 / CBS 393.64 / IMI 116815)</name>
    <dbReference type="NCBI Taxonomy" id="1408163"/>
    <lineage>
        <taxon>Eukaryota</taxon>
        <taxon>Fungi</taxon>
        <taxon>Dikarya</taxon>
        <taxon>Ascomycota</taxon>
        <taxon>Pezizomycotina</taxon>
        <taxon>Eurotiomycetes</taxon>
        <taxon>Eurotiomycetidae</taxon>
        <taxon>Eurotiales</taxon>
        <taxon>Trichocomaceae</taxon>
        <taxon>Rasamsonia</taxon>
    </lineage>
</organism>
<dbReference type="STRING" id="1408163.A0A0F4Z380"/>
<gene>
    <name evidence="1" type="ORF">T310_0970</name>
</gene>
<accession>A0A0F4Z380</accession>
<dbReference type="SUPFAM" id="SSF53335">
    <property type="entry name" value="S-adenosyl-L-methionine-dependent methyltransferases"/>
    <property type="match status" value="1"/>
</dbReference>
<dbReference type="GeneID" id="25313024"/>
<dbReference type="RefSeq" id="XP_013331601.1">
    <property type="nucleotide sequence ID" value="XM_013476147.1"/>
</dbReference>
<evidence type="ECO:0000313" key="1">
    <source>
        <dbReference type="EMBL" id="KKA24989.1"/>
    </source>
</evidence>